<organism evidence="2 3">
    <name type="scientific">Apatococcus lobatus</name>
    <dbReference type="NCBI Taxonomy" id="904363"/>
    <lineage>
        <taxon>Eukaryota</taxon>
        <taxon>Viridiplantae</taxon>
        <taxon>Chlorophyta</taxon>
        <taxon>core chlorophytes</taxon>
        <taxon>Trebouxiophyceae</taxon>
        <taxon>Chlorellales</taxon>
        <taxon>Chlorellaceae</taxon>
        <taxon>Apatococcus</taxon>
    </lineage>
</organism>
<dbReference type="EMBL" id="JALJOS010000012">
    <property type="protein sequence ID" value="KAK9832461.1"/>
    <property type="molecule type" value="Genomic_DNA"/>
</dbReference>
<evidence type="ECO:0000256" key="1">
    <source>
        <dbReference type="SAM" id="MobiDB-lite"/>
    </source>
</evidence>
<dbReference type="AlphaFoldDB" id="A0AAW1RFY3"/>
<evidence type="ECO:0000313" key="3">
    <source>
        <dbReference type="Proteomes" id="UP001438707"/>
    </source>
</evidence>
<feature type="region of interest" description="Disordered" evidence="1">
    <location>
        <begin position="29"/>
        <end position="187"/>
    </location>
</feature>
<reference evidence="2 3" key="1">
    <citation type="journal article" date="2024" name="Nat. Commun.">
        <title>Phylogenomics reveals the evolutionary origins of lichenization in chlorophyte algae.</title>
        <authorList>
            <person name="Puginier C."/>
            <person name="Libourel C."/>
            <person name="Otte J."/>
            <person name="Skaloud P."/>
            <person name="Haon M."/>
            <person name="Grisel S."/>
            <person name="Petersen M."/>
            <person name="Berrin J.G."/>
            <person name="Delaux P.M."/>
            <person name="Dal Grande F."/>
            <person name="Keller J."/>
        </authorList>
    </citation>
    <scope>NUCLEOTIDE SEQUENCE [LARGE SCALE GENOMIC DNA]</scope>
    <source>
        <strain evidence="2 3">SAG 2145</strain>
    </source>
</reference>
<feature type="region of interest" description="Disordered" evidence="1">
    <location>
        <begin position="242"/>
        <end position="263"/>
    </location>
</feature>
<keyword evidence="3" id="KW-1185">Reference proteome</keyword>
<accession>A0AAW1RFY3</accession>
<proteinExistence type="predicted"/>
<name>A0AAW1RFY3_9CHLO</name>
<comment type="caution">
    <text evidence="2">The sequence shown here is derived from an EMBL/GenBank/DDBJ whole genome shotgun (WGS) entry which is preliminary data.</text>
</comment>
<protein>
    <submittedName>
        <fullName evidence="2">Uncharacterized protein</fullName>
    </submittedName>
</protein>
<feature type="compositionally biased region" description="Basic and acidic residues" evidence="1">
    <location>
        <begin position="115"/>
        <end position="124"/>
    </location>
</feature>
<sequence length="315" mass="34019">MDQGAPDSDEVVTLEQLAAGEAGPEEAGYAKVLLDKMQPADPLPPLLTEDSTGSDMRVGKRASKRQRQVQNQESKQARAAGAVAEAAKKRPGRAPKKAALPSQAVEANAKRARTGPRDREKELGSSDLPSGWQLFIKTQRTGANKGKPHKEIFSPEGQRYLSHAAARQAWEADGHSPGTPAPGMPGSILQFTLSVADPPPGWDVLLQLPGERGGRSSVCWQSKSNRHQKRCWGQVHTTIQKTHEESEPLTPLVSEGESEEEGLGLQISSKELHGWVQEAAATASRLENRPSRQMRSALLQLRNALLSPPPDGNEA</sequence>
<evidence type="ECO:0000313" key="2">
    <source>
        <dbReference type="EMBL" id="KAK9832461.1"/>
    </source>
</evidence>
<gene>
    <name evidence="2" type="ORF">WJX74_010876</name>
</gene>
<dbReference type="Proteomes" id="UP001438707">
    <property type="component" value="Unassembled WGS sequence"/>
</dbReference>